<dbReference type="GO" id="GO:0004553">
    <property type="term" value="F:hydrolase activity, hydrolyzing O-glycosyl compounds"/>
    <property type="evidence" value="ECO:0007669"/>
    <property type="project" value="InterPro"/>
</dbReference>
<reference evidence="6" key="2">
    <citation type="submission" date="2013-04" db="EMBL/GenBank/DDBJ databases">
        <title>Genomic mechanisms accounting for the adaptation to parasitism in nematode-trapping fungi.</title>
        <authorList>
            <person name="Ahren D.G."/>
        </authorList>
    </citation>
    <scope>NUCLEOTIDE SEQUENCE [LARGE SCALE GENOMIC DNA]</scope>
    <source>
        <strain evidence="6">CBS 200.50</strain>
    </source>
</reference>
<evidence type="ECO:0000313" key="5">
    <source>
        <dbReference type="EMBL" id="EPS43648.1"/>
    </source>
</evidence>
<dbReference type="InterPro" id="IPR036779">
    <property type="entry name" value="LysM_dom_sf"/>
</dbReference>
<dbReference type="Pfam" id="PF01476">
    <property type="entry name" value="LysM"/>
    <property type="match status" value="2"/>
</dbReference>
<keyword evidence="2" id="KW-0732">Signal</keyword>
<sequence>MSFSTLHNAISFSILALSLWAPANVQAHAYHKHHRHHHEARHAVDDALTKRSAPAYSGYSLTWVDDFTGTANELPSTSNWLWDLGTSYPGGPSNWGTGEIQTYVKSTANSYLDGNGNLNIVPIKSSGGTWTSARMESTKTFQCAAGQKMRIEASLKLPNTGTATQAGIWPAFWSMGKAFRDNGYTGWPYTGELDILEVVNGAPTAFNTAHCGVYPNGPCNEPNGLGHTSTFTLGVFHTCGLIWDRTASTWQNEFLSWTRDGVEQFRLTGSTVGDKDTWGNLTHTPVFILLDVAIGGALPNALSPTWTPNDNTVGGLPSAMIVDYVAVYNSGVTTTTTTTTTRTTTTTTRTTTTTSKTTTAATGTPTNCASYAWVRTGDTCDSIVSRYAPSSGITKANLIKWNPSLGSDCSGILPSTNLCISLTTTTITTTTKTTTKTTTTTSPAGTPTDCNSVAYVRSTDTCDTIVSRYAASSGITKANLIKWNPSLGSTCSGIKGGTSLCISVPPGKTLPGTVSNCQSWAFSRSTDTCDAIVTRYAASSGVTKTNLIKWNPGVGSTCANIVGSIYLCVKA</sequence>
<dbReference type="SMART" id="SM00257">
    <property type="entry name" value="LysM"/>
    <property type="match status" value="2"/>
</dbReference>
<dbReference type="EMBL" id="AQGS01000071">
    <property type="protein sequence ID" value="EPS43648.1"/>
    <property type="molecule type" value="Genomic_DNA"/>
</dbReference>
<dbReference type="OrthoDB" id="192832at2759"/>
<dbReference type="SUPFAM" id="SSF54106">
    <property type="entry name" value="LysM domain"/>
    <property type="match status" value="1"/>
</dbReference>
<feature type="region of interest" description="Disordered" evidence="1">
    <location>
        <begin position="337"/>
        <end position="359"/>
    </location>
</feature>
<dbReference type="InterPro" id="IPR018392">
    <property type="entry name" value="LysM"/>
</dbReference>
<feature type="domain" description="LysM" evidence="4">
    <location>
        <begin position="370"/>
        <end position="420"/>
    </location>
</feature>
<dbReference type="SUPFAM" id="SSF49899">
    <property type="entry name" value="Concanavalin A-like lectins/glucanases"/>
    <property type="match status" value="1"/>
</dbReference>
<keyword evidence="6" id="KW-1185">Reference proteome</keyword>
<feature type="domain" description="LysM" evidence="4">
    <location>
        <begin position="452"/>
        <end position="502"/>
    </location>
</feature>
<dbReference type="InterPro" id="IPR050546">
    <property type="entry name" value="Glycosyl_Hydrlase_16"/>
</dbReference>
<accession>S8BVX3</accession>
<dbReference type="GO" id="GO:0005975">
    <property type="term" value="P:carbohydrate metabolic process"/>
    <property type="evidence" value="ECO:0007669"/>
    <property type="project" value="InterPro"/>
</dbReference>
<dbReference type="InterPro" id="IPR000757">
    <property type="entry name" value="Beta-glucanase-like"/>
</dbReference>
<gene>
    <name evidence="5" type="ORF">H072_2419</name>
</gene>
<dbReference type="PANTHER" id="PTHR10963">
    <property type="entry name" value="GLYCOSYL HYDROLASE-RELATED"/>
    <property type="match status" value="1"/>
</dbReference>
<proteinExistence type="predicted"/>
<reference evidence="5 6" key="1">
    <citation type="journal article" date="2013" name="PLoS Genet.">
        <title>Genomic mechanisms accounting for the adaptation to parasitism in nematode-trapping fungi.</title>
        <authorList>
            <person name="Meerupati T."/>
            <person name="Andersson K.M."/>
            <person name="Friman E."/>
            <person name="Kumar D."/>
            <person name="Tunlid A."/>
            <person name="Ahren D."/>
        </authorList>
    </citation>
    <scope>NUCLEOTIDE SEQUENCE [LARGE SCALE GENOMIC DNA]</scope>
    <source>
        <strain evidence="5 6">CBS 200.50</strain>
    </source>
</reference>
<evidence type="ECO:0000256" key="1">
    <source>
        <dbReference type="SAM" id="MobiDB-lite"/>
    </source>
</evidence>
<dbReference type="PROSITE" id="PS51782">
    <property type="entry name" value="LYSM"/>
    <property type="match status" value="3"/>
</dbReference>
<feature type="chain" id="PRO_5004561421" description="GH16 domain-containing protein" evidence="2">
    <location>
        <begin position="28"/>
        <end position="571"/>
    </location>
</feature>
<dbReference type="Gene3D" id="2.60.120.200">
    <property type="match status" value="1"/>
</dbReference>
<comment type="caution">
    <text evidence="5">The sequence shown here is derived from an EMBL/GenBank/DDBJ whole genome shotgun (WGS) entry which is preliminary data.</text>
</comment>
<dbReference type="InterPro" id="IPR013320">
    <property type="entry name" value="ConA-like_dom_sf"/>
</dbReference>
<evidence type="ECO:0000259" key="4">
    <source>
        <dbReference type="PROSITE" id="PS51782"/>
    </source>
</evidence>
<feature type="domain" description="GH16" evidence="3">
    <location>
        <begin position="65"/>
        <end position="333"/>
    </location>
</feature>
<dbReference type="PROSITE" id="PS51762">
    <property type="entry name" value="GH16_2"/>
    <property type="match status" value="1"/>
</dbReference>
<name>S8BVX3_DACHA</name>
<dbReference type="AlphaFoldDB" id="S8BVX3"/>
<feature type="signal peptide" evidence="2">
    <location>
        <begin position="1"/>
        <end position="27"/>
    </location>
</feature>
<evidence type="ECO:0000313" key="6">
    <source>
        <dbReference type="Proteomes" id="UP000015100"/>
    </source>
</evidence>
<dbReference type="CDD" id="cd02182">
    <property type="entry name" value="GH16_Strep_laminarinase_like"/>
    <property type="match status" value="1"/>
</dbReference>
<dbReference type="eggNOG" id="ENOG502SJND">
    <property type="taxonomic scope" value="Eukaryota"/>
</dbReference>
<organism evidence="5 6">
    <name type="scientific">Dactylellina haptotyla (strain CBS 200.50)</name>
    <name type="common">Nematode-trapping fungus</name>
    <name type="synonym">Monacrosporium haptotylum</name>
    <dbReference type="NCBI Taxonomy" id="1284197"/>
    <lineage>
        <taxon>Eukaryota</taxon>
        <taxon>Fungi</taxon>
        <taxon>Dikarya</taxon>
        <taxon>Ascomycota</taxon>
        <taxon>Pezizomycotina</taxon>
        <taxon>Orbiliomycetes</taxon>
        <taxon>Orbiliales</taxon>
        <taxon>Orbiliaceae</taxon>
        <taxon>Dactylellina</taxon>
    </lineage>
</organism>
<evidence type="ECO:0000256" key="2">
    <source>
        <dbReference type="SAM" id="SignalP"/>
    </source>
</evidence>
<feature type="domain" description="LysM" evidence="4">
    <location>
        <begin position="519"/>
        <end position="569"/>
    </location>
</feature>
<dbReference type="Proteomes" id="UP000015100">
    <property type="component" value="Unassembled WGS sequence"/>
</dbReference>
<dbReference type="HOGENOM" id="CLU_458567_0_0_1"/>
<dbReference type="Pfam" id="PF26113">
    <property type="entry name" value="GH16_XgeA"/>
    <property type="match status" value="1"/>
</dbReference>
<evidence type="ECO:0008006" key="7">
    <source>
        <dbReference type="Google" id="ProtNLM"/>
    </source>
</evidence>
<protein>
    <recommendedName>
        <fullName evidence="7">GH16 domain-containing protein</fullName>
    </recommendedName>
</protein>
<dbReference type="Gene3D" id="3.10.350.10">
    <property type="entry name" value="LysM domain"/>
    <property type="match status" value="3"/>
</dbReference>
<dbReference type="STRING" id="1284197.S8BVX3"/>
<evidence type="ECO:0000259" key="3">
    <source>
        <dbReference type="PROSITE" id="PS51762"/>
    </source>
</evidence>
<dbReference type="PANTHER" id="PTHR10963:SF60">
    <property type="entry name" value="GRAM-NEGATIVE BACTERIA-BINDING PROTEIN 1-RELATED"/>
    <property type="match status" value="1"/>
</dbReference>